<reference evidence="1 2" key="1">
    <citation type="submission" date="2021-03" db="EMBL/GenBank/DDBJ databases">
        <title>Genomic Encyclopedia of Type Strains, Phase IV (KMG-IV): sequencing the most valuable type-strain genomes for metagenomic binning, comparative biology and taxonomic classification.</title>
        <authorList>
            <person name="Goeker M."/>
        </authorList>
    </citation>
    <scope>NUCLEOTIDE SEQUENCE [LARGE SCALE GENOMIC DNA]</scope>
    <source>
        <strain evidence="1 2">DSM 26048</strain>
    </source>
</reference>
<evidence type="ECO:0000313" key="2">
    <source>
        <dbReference type="Proteomes" id="UP001519287"/>
    </source>
</evidence>
<keyword evidence="2" id="KW-1185">Reference proteome</keyword>
<dbReference type="EMBL" id="JAGGLB010000018">
    <property type="protein sequence ID" value="MBP1993316.1"/>
    <property type="molecule type" value="Genomic_DNA"/>
</dbReference>
<evidence type="ECO:0008006" key="3">
    <source>
        <dbReference type="Google" id="ProtNLM"/>
    </source>
</evidence>
<proteinExistence type="predicted"/>
<gene>
    <name evidence="1" type="ORF">J2Z66_004937</name>
</gene>
<dbReference type="Proteomes" id="UP001519287">
    <property type="component" value="Unassembled WGS sequence"/>
</dbReference>
<organism evidence="1 2">
    <name type="scientific">Paenibacillus eucommiae</name>
    <dbReference type="NCBI Taxonomy" id="1355755"/>
    <lineage>
        <taxon>Bacteria</taxon>
        <taxon>Bacillati</taxon>
        <taxon>Bacillota</taxon>
        <taxon>Bacilli</taxon>
        <taxon>Bacillales</taxon>
        <taxon>Paenibacillaceae</taxon>
        <taxon>Paenibacillus</taxon>
    </lineage>
</organism>
<dbReference type="Gene3D" id="3.30.470.20">
    <property type="entry name" value="ATP-grasp fold, B domain"/>
    <property type="match status" value="1"/>
</dbReference>
<dbReference type="SUPFAM" id="SSF56059">
    <property type="entry name" value="Glutathione synthetase ATP-binding domain-like"/>
    <property type="match status" value="1"/>
</dbReference>
<dbReference type="RefSeq" id="WP_209975069.1">
    <property type="nucleotide sequence ID" value="NZ_JAGGLB010000018.1"/>
</dbReference>
<dbReference type="InterPro" id="IPR026838">
    <property type="entry name" value="YheC/D"/>
</dbReference>
<protein>
    <recommendedName>
        <fullName evidence="3">YheC/YheD family protein</fullName>
    </recommendedName>
</protein>
<accession>A0ABS4J238</accession>
<name>A0ABS4J238_9BACL</name>
<dbReference type="Pfam" id="PF14398">
    <property type="entry name" value="ATPgrasp_YheCD"/>
    <property type="match status" value="1"/>
</dbReference>
<evidence type="ECO:0000313" key="1">
    <source>
        <dbReference type="EMBL" id="MBP1993316.1"/>
    </source>
</evidence>
<sequence length="365" mass="42090">MVIPYVGILVNNALYTSIPLNQHQTYEAIPLYLQAGKELGIAPCFFRIQDVRMDTLTVHAYVQKEQGFIQEWIPLPSVIHNRAIYLDNKSYLKLEAWNEYGINLFNRWNRYGKLYIHNQLMKDESLLPYLPETLPATQENLSKMMKNHNSLIIKPNKSSIGRGVMKMDRIRDGWRLVYPKNLKLKNRVWNRLFFRKVIPRILLNNIKKVPYIIQQRLPLAAYDERPFDLRVSVQRGADGNWGVTGIVAKVASRKLFLTNAAQGGQVRQLPEVLLQYPELNASAVQEAIHAFALRVVQQLSVNLPHLADVGLDIGIDKDGKPLFIECNGKDQRYTFLKANMQEVWEATYKKPMAYAKYLIDGGQPR</sequence>
<comment type="caution">
    <text evidence="1">The sequence shown here is derived from an EMBL/GenBank/DDBJ whole genome shotgun (WGS) entry which is preliminary data.</text>
</comment>